<keyword evidence="2" id="KW-0732">Signal</keyword>
<evidence type="ECO:0000256" key="1">
    <source>
        <dbReference type="PROSITE-ProRule" id="PRU00473"/>
    </source>
</evidence>
<reference evidence="4 5" key="1">
    <citation type="journal article" date="2018" name="Front. Microbiol.">
        <title>Genome-Based Analysis Reveals the Taxonomy and Diversity of the Family Idiomarinaceae.</title>
        <authorList>
            <person name="Liu Y."/>
            <person name="Lai Q."/>
            <person name="Shao Z."/>
        </authorList>
    </citation>
    <scope>NUCLEOTIDE SEQUENCE [LARGE SCALE GENOMIC DNA]</scope>
    <source>
        <strain evidence="4 5">CF12-14</strain>
    </source>
</reference>
<dbReference type="Gene3D" id="2.60.40.2540">
    <property type="match status" value="1"/>
</dbReference>
<dbReference type="Pfam" id="PF18393">
    <property type="entry name" value="MotY_N"/>
    <property type="match status" value="1"/>
</dbReference>
<dbReference type="PROSITE" id="PS51123">
    <property type="entry name" value="OMPA_2"/>
    <property type="match status" value="1"/>
</dbReference>
<evidence type="ECO:0000313" key="4">
    <source>
        <dbReference type="EMBL" id="RUO28615.1"/>
    </source>
</evidence>
<dbReference type="SUPFAM" id="SSF103088">
    <property type="entry name" value="OmpA-like"/>
    <property type="match status" value="1"/>
</dbReference>
<dbReference type="CDD" id="cd07185">
    <property type="entry name" value="OmpA_C-like"/>
    <property type="match status" value="1"/>
</dbReference>
<sequence>MEGMQKTVLSCLVATWLGVSFSASAEVRHYGAGLDNSQWRVSEYSPLQCTLEHAIPRYGDVRFHAHASREMNLRMVVNMLRLPDTYDIAAIKSVAPHWRPGQASRELGNLDMYRQFNSEVGKTMAWTMLTELEKGMQPTIYYRDWHDSHDEVVVSVSAVNFHSRYDDFLDCIAQLLPYSFEDISFTVLQYHERTDDLTNPSKRRLMQIGEYLRHDQDIELVLVDAHTDSYGPFEENETLAMQRAESVKAFLLEAGVSEHQIRISGHGERRHVAANDTELERQQNRRVVVQMQRPFNPRLLSAQAP</sequence>
<feature type="signal peptide" evidence="2">
    <location>
        <begin position="1"/>
        <end position="25"/>
    </location>
</feature>
<dbReference type="InterPro" id="IPR050330">
    <property type="entry name" value="Bact_OuterMem_StrucFunc"/>
</dbReference>
<accession>A0ABY0BWB1</accession>
<dbReference type="PANTHER" id="PTHR30329:SF21">
    <property type="entry name" value="LIPOPROTEIN YIAD-RELATED"/>
    <property type="match status" value="1"/>
</dbReference>
<keyword evidence="1" id="KW-0472">Membrane</keyword>
<feature type="domain" description="OmpA-like" evidence="3">
    <location>
        <begin position="178"/>
        <end position="295"/>
    </location>
</feature>
<dbReference type="PANTHER" id="PTHR30329">
    <property type="entry name" value="STATOR ELEMENT OF FLAGELLAR MOTOR COMPLEX"/>
    <property type="match status" value="1"/>
</dbReference>
<dbReference type="InterPro" id="IPR041544">
    <property type="entry name" value="MotY_N"/>
</dbReference>
<proteinExistence type="predicted"/>
<dbReference type="PRINTS" id="PR01023">
    <property type="entry name" value="NAFLGMOTY"/>
</dbReference>
<dbReference type="Gene3D" id="3.30.1330.60">
    <property type="entry name" value="OmpA-like domain"/>
    <property type="match status" value="1"/>
</dbReference>
<organism evidence="4 5">
    <name type="scientific">Aliidiomarina maris</name>
    <dbReference type="NCBI Taxonomy" id="531312"/>
    <lineage>
        <taxon>Bacteria</taxon>
        <taxon>Pseudomonadati</taxon>
        <taxon>Pseudomonadota</taxon>
        <taxon>Gammaproteobacteria</taxon>
        <taxon>Alteromonadales</taxon>
        <taxon>Idiomarinaceae</taxon>
        <taxon>Aliidiomarina</taxon>
    </lineage>
</organism>
<feature type="chain" id="PRO_5047035401" description="OmpA-like domain-containing protein" evidence="2">
    <location>
        <begin position="26"/>
        <end position="305"/>
    </location>
</feature>
<name>A0ABY0BWB1_9GAMM</name>
<gene>
    <name evidence="4" type="ORF">CWE07_02145</name>
</gene>
<dbReference type="InterPro" id="IPR036737">
    <property type="entry name" value="OmpA-like_sf"/>
</dbReference>
<keyword evidence="5" id="KW-1185">Reference proteome</keyword>
<dbReference type="EMBL" id="PIPK01000001">
    <property type="protein sequence ID" value="RUO28615.1"/>
    <property type="molecule type" value="Genomic_DNA"/>
</dbReference>
<dbReference type="Proteomes" id="UP000287865">
    <property type="component" value="Unassembled WGS sequence"/>
</dbReference>
<protein>
    <recommendedName>
        <fullName evidence="3">OmpA-like domain-containing protein</fullName>
    </recommendedName>
</protein>
<comment type="caution">
    <text evidence="4">The sequence shown here is derived from an EMBL/GenBank/DDBJ whole genome shotgun (WGS) entry which is preliminary data.</text>
</comment>
<dbReference type="InterPro" id="IPR006665">
    <property type="entry name" value="OmpA-like"/>
</dbReference>
<evidence type="ECO:0000259" key="3">
    <source>
        <dbReference type="PROSITE" id="PS51123"/>
    </source>
</evidence>
<dbReference type="Pfam" id="PF00691">
    <property type="entry name" value="OmpA"/>
    <property type="match status" value="1"/>
</dbReference>
<evidence type="ECO:0000256" key="2">
    <source>
        <dbReference type="SAM" id="SignalP"/>
    </source>
</evidence>
<evidence type="ECO:0000313" key="5">
    <source>
        <dbReference type="Proteomes" id="UP000287865"/>
    </source>
</evidence>